<sequence length="367" mass="42001">MGNVYFFTGFPGFIAKELIKECIHISGKTPIEQIYLLTLPSMEKKALLDLQEMFILYPEAKDLITLVIGDITKNDLNISTRYNNVLKSSVTHVFHLAAVYDLAVDKKTAEKVNVSGTKNVNNWVQEIQSLKRYTYFSTAYVSGKREGRIYEKELSMGQSFKNHYERTKYEAEVLVRDIMDVVPTTIIRPGIVRGHSETGVTTKFDGPYFILHILDRLSALPVIPYLGDGNADGNFVPVDYVIKASFYLTHLETGAGKTYHLTDPAPFKMSEVYRMLAEEYLGKTPRGKLPLLFGKLSMSIPPFRKWMQVEKEALEYNSCLAFYDTRVAENDLQESGIECPSFDKTLTTMVNYYREHKDDKQKYIQIH</sequence>
<evidence type="ECO:0000259" key="1">
    <source>
        <dbReference type="Pfam" id="PF07993"/>
    </source>
</evidence>
<dbReference type="Gene3D" id="3.40.50.720">
    <property type="entry name" value="NAD(P)-binding Rossmann-like Domain"/>
    <property type="match status" value="1"/>
</dbReference>
<dbReference type="PANTHER" id="PTHR11011:SF45">
    <property type="entry name" value="FATTY ACYL-COA REDUCTASE CG8306-RELATED"/>
    <property type="match status" value="1"/>
</dbReference>
<proteinExistence type="predicted"/>
<gene>
    <name evidence="2" type="ORF">J2S74_002563</name>
</gene>
<evidence type="ECO:0000313" key="3">
    <source>
        <dbReference type="Proteomes" id="UP001230005"/>
    </source>
</evidence>
<keyword evidence="3" id="KW-1185">Reference proteome</keyword>
<feature type="domain" description="Thioester reductase (TE)" evidence="1">
    <location>
        <begin position="8"/>
        <end position="244"/>
    </location>
</feature>
<reference evidence="2 3" key="1">
    <citation type="submission" date="2023-07" db="EMBL/GenBank/DDBJ databases">
        <title>Genomic Encyclopedia of Type Strains, Phase IV (KMG-IV): sequencing the most valuable type-strain genomes for metagenomic binning, comparative biology and taxonomic classification.</title>
        <authorList>
            <person name="Goeker M."/>
        </authorList>
    </citation>
    <scope>NUCLEOTIDE SEQUENCE [LARGE SCALE GENOMIC DNA]</scope>
    <source>
        <strain evidence="2 3">DSM 9768</strain>
    </source>
</reference>
<dbReference type="RefSeq" id="WP_307326125.1">
    <property type="nucleotide sequence ID" value="NZ_JAUSUG010000009.1"/>
</dbReference>
<dbReference type="InterPro" id="IPR026055">
    <property type="entry name" value="FAR"/>
</dbReference>
<name>A0ABT9ZVB3_9BACI</name>
<dbReference type="PANTHER" id="PTHR11011">
    <property type="entry name" value="MALE STERILITY PROTEIN 2-RELATED"/>
    <property type="match status" value="1"/>
</dbReference>
<dbReference type="Pfam" id="PF07993">
    <property type="entry name" value="NAD_binding_4"/>
    <property type="match status" value="1"/>
</dbReference>
<accession>A0ABT9ZVB3</accession>
<evidence type="ECO:0000313" key="2">
    <source>
        <dbReference type="EMBL" id="MDQ0255181.1"/>
    </source>
</evidence>
<comment type="caution">
    <text evidence="2">The sequence shown here is derived from an EMBL/GenBank/DDBJ whole genome shotgun (WGS) entry which is preliminary data.</text>
</comment>
<dbReference type="InterPro" id="IPR036291">
    <property type="entry name" value="NAD(P)-bd_dom_sf"/>
</dbReference>
<organism evidence="2 3">
    <name type="scientific">Evansella vedderi</name>
    <dbReference type="NCBI Taxonomy" id="38282"/>
    <lineage>
        <taxon>Bacteria</taxon>
        <taxon>Bacillati</taxon>
        <taxon>Bacillota</taxon>
        <taxon>Bacilli</taxon>
        <taxon>Bacillales</taxon>
        <taxon>Bacillaceae</taxon>
        <taxon>Evansella</taxon>
    </lineage>
</organism>
<dbReference type="CDD" id="cd05263">
    <property type="entry name" value="MupV_like_SDR_e"/>
    <property type="match status" value="1"/>
</dbReference>
<dbReference type="SUPFAM" id="SSF51735">
    <property type="entry name" value="NAD(P)-binding Rossmann-fold domains"/>
    <property type="match status" value="1"/>
</dbReference>
<dbReference type="Proteomes" id="UP001230005">
    <property type="component" value="Unassembled WGS sequence"/>
</dbReference>
<dbReference type="EMBL" id="JAUSUG010000009">
    <property type="protein sequence ID" value="MDQ0255181.1"/>
    <property type="molecule type" value="Genomic_DNA"/>
</dbReference>
<dbReference type="InterPro" id="IPR013120">
    <property type="entry name" value="FAR_NAD-bd"/>
</dbReference>
<protein>
    <submittedName>
        <fullName evidence="2">Thioester reductase-like protein</fullName>
    </submittedName>
</protein>